<reference evidence="3" key="1">
    <citation type="journal article" date="2021" name="Proc. Natl. Acad. Sci. U.S.A.">
        <title>A Catalog of Tens of Thousands of Viruses from Human Metagenomes Reveals Hidden Associations with Chronic Diseases.</title>
        <authorList>
            <person name="Tisza M.J."/>
            <person name="Buck C.B."/>
        </authorList>
    </citation>
    <scope>NUCLEOTIDE SEQUENCE</scope>
    <source>
        <strain evidence="3">Ct8iP21</strain>
    </source>
</reference>
<dbReference type="EMBL" id="BK016193">
    <property type="protein sequence ID" value="DAG01463.1"/>
    <property type="molecule type" value="Genomic_DNA"/>
</dbReference>
<sequence length="58" mass="6649">MEISEIRKKAGLTQKSLAEKMHVTKKTINNWESGRVKIPFAQLNLLCQICGTDFEEIK</sequence>
<keyword evidence="1" id="KW-0238">DNA-binding</keyword>
<protein>
    <submittedName>
        <fullName evidence="3">Helix-turn-helix domain protein</fullName>
    </submittedName>
</protein>
<dbReference type="Gene3D" id="1.10.260.40">
    <property type="entry name" value="lambda repressor-like DNA-binding domains"/>
    <property type="match status" value="1"/>
</dbReference>
<evidence type="ECO:0000256" key="1">
    <source>
        <dbReference type="ARBA" id="ARBA00023125"/>
    </source>
</evidence>
<accession>A0A8S5V4C0</accession>
<dbReference type="CDD" id="cd00093">
    <property type="entry name" value="HTH_XRE"/>
    <property type="match status" value="1"/>
</dbReference>
<name>A0A8S5V4C0_9CAUD</name>
<dbReference type="SUPFAM" id="SSF47413">
    <property type="entry name" value="lambda repressor-like DNA-binding domains"/>
    <property type="match status" value="1"/>
</dbReference>
<feature type="domain" description="HTH cro/C1-type" evidence="2">
    <location>
        <begin position="3"/>
        <end position="57"/>
    </location>
</feature>
<organism evidence="3">
    <name type="scientific">Myoviridae sp. ct8iP21</name>
    <dbReference type="NCBI Taxonomy" id="2825041"/>
    <lineage>
        <taxon>Viruses</taxon>
        <taxon>Duplodnaviria</taxon>
        <taxon>Heunggongvirae</taxon>
        <taxon>Uroviricota</taxon>
        <taxon>Caudoviricetes</taxon>
    </lineage>
</organism>
<proteinExistence type="predicted"/>
<evidence type="ECO:0000259" key="2">
    <source>
        <dbReference type="PROSITE" id="PS50943"/>
    </source>
</evidence>
<dbReference type="Pfam" id="PF01381">
    <property type="entry name" value="HTH_3"/>
    <property type="match status" value="1"/>
</dbReference>
<dbReference type="PROSITE" id="PS50943">
    <property type="entry name" value="HTH_CROC1"/>
    <property type="match status" value="1"/>
</dbReference>
<dbReference type="GO" id="GO:0003677">
    <property type="term" value="F:DNA binding"/>
    <property type="evidence" value="ECO:0007669"/>
    <property type="project" value="UniProtKB-KW"/>
</dbReference>
<evidence type="ECO:0000313" key="3">
    <source>
        <dbReference type="EMBL" id="DAG01463.1"/>
    </source>
</evidence>
<dbReference type="InterPro" id="IPR010982">
    <property type="entry name" value="Lambda_DNA-bd_dom_sf"/>
</dbReference>
<dbReference type="PANTHER" id="PTHR46558">
    <property type="entry name" value="TRACRIPTIONAL REGULATORY PROTEIN-RELATED-RELATED"/>
    <property type="match status" value="1"/>
</dbReference>
<dbReference type="InterPro" id="IPR001387">
    <property type="entry name" value="Cro/C1-type_HTH"/>
</dbReference>
<dbReference type="SMART" id="SM00530">
    <property type="entry name" value="HTH_XRE"/>
    <property type="match status" value="1"/>
</dbReference>
<dbReference type="PANTHER" id="PTHR46558:SF4">
    <property type="entry name" value="DNA-BIDING PHAGE PROTEIN"/>
    <property type="match status" value="1"/>
</dbReference>